<dbReference type="RefSeq" id="XP_001643936.1">
    <property type="nucleotide sequence ID" value="XM_001643886.1"/>
</dbReference>
<dbReference type="Pfam" id="PF00172">
    <property type="entry name" value="Zn_clus"/>
    <property type="match status" value="1"/>
</dbReference>
<dbReference type="InterPro" id="IPR036864">
    <property type="entry name" value="Zn2-C6_fun-type_DNA-bd_sf"/>
</dbReference>
<keyword evidence="2" id="KW-0479">Metal-binding</keyword>
<feature type="region of interest" description="Disordered" evidence="8">
    <location>
        <begin position="1026"/>
        <end position="1065"/>
    </location>
</feature>
<dbReference type="InterPro" id="IPR052202">
    <property type="entry name" value="Yeast_MetPath_Reg"/>
</dbReference>
<dbReference type="CDD" id="cd00067">
    <property type="entry name" value="GAL4"/>
    <property type="match status" value="1"/>
</dbReference>
<evidence type="ECO:0000256" key="2">
    <source>
        <dbReference type="ARBA" id="ARBA00022723"/>
    </source>
</evidence>
<evidence type="ECO:0000256" key="6">
    <source>
        <dbReference type="ARBA" id="ARBA00023163"/>
    </source>
</evidence>
<gene>
    <name evidence="10" type="ORF">Kpol_1016p20</name>
</gene>
<dbReference type="GO" id="GO:0045944">
    <property type="term" value="P:positive regulation of transcription by RNA polymerase II"/>
    <property type="evidence" value="ECO:0007669"/>
    <property type="project" value="TreeGrafter"/>
</dbReference>
<feature type="region of interest" description="Disordered" evidence="8">
    <location>
        <begin position="871"/>
        <end position="896"/>
    </location>
</feature>
<dbReference type="Proteomes" id="UP000000267">
    <property type="component" value="Unassembled WGS sequence"/>
</dbReference>
<name>A7TNT5_VANPO</name>
<dbReference type="eggNOG" id="ENOG502QV6Q">
    <property type="taxonomic scope" value="Eukaryota"/>
</dbReference>
<dbReference type="OMA" id="FWCFQFL"/>
<dbReference type="GO" id="GO:0008270">
    <property type="term" value="F:zinc ion binding"/>
    <property type="evidence" value="ECO:0007669"/>
    <property type="project" value="InterPro"/>
</dbReference>
<dbReference type="PhylomeDB" id="A7TNT5"/>
<evidence type="ECO:0000256" key="7">
    <source>
        <dbReference type="ARBA" id="ARBA00023242"/>
    </source>
</evidence>
<proteinExistence type="predicted"/>
<reference evidence="10 11" key="1">
    <citation type="journal article" date="2007" name="Proc. Natl. Acad. Sci. U.S.A.">
        <title>Independent sorting-out of thousands of duplicated gene pairs in two yeast species descended from a whole-genome duplication.</title>
        <authorList>
            <person name="Scannell D.R."/>
            <person name="Frank A.C."/>
            <person name="Conant G.C."/>
            <person name="Byrne K.P."/>
            <person name="Woolfit M."/>
            <person name="Wolfe K.H."/>
        </authorList>
    </citation>
    <scope>NUCLEOTIDE SEQUENCE [LARGE SCALE GENOMIC DNA]</scope>
    <source>
        <strain evidence="11">ATCC 22028 / DSM 70294 / BCRC 21397 / CBS 2163 / NBRC 10782 / NRRL Y-8283 / UCD 57-17</strain>
    </source>
</reference>
<evidence type="ECO:0000256" key="4">
    <source>
        <dbReference type="ARBA" id="ARBA00023015"/>
    </source>
</evidence>
<keyword evidence="7" id="KW-0539">Nucleus</keyword>
<feature type="region of interest" description="Disordered" evidence="8">
    <location>
        <begin position="958"/>
        <end position="992"/>
    </location>
</feature>
<dbReference type="SMART" id="SM00066">
    <property type="entry name" value="GAL4"/>
    <property type="match status" value="1"/>
</dbReference>
<feature type="compositionally biased region" description="Polar residues" evidence="8">
    <location>
        <begin position="1026"/>
        <end position="1036"/>
    </location>
</feature>
<keyword evidence="3" id="KW-0862">Zinc</keyword>
<sequence length="1086" mass="124868">MFQDINVKFETDVSLYNDNTDLNNNNNNNIINNKAKNKNKNENTINNMSLINDDNSISNRKKRKYGCVDNSSIQPTTLVKTSVNIDSNFLSNRLSQACDRCRLKKIKCDGLKPNCSQCLKVNFICKTSDKLTRRGFPRGYTEMLEKEVVLLQKKLKLFEENHSNMKIDIQTTTDGSNIISTNCSSSGNENDIENSETDIITKNKTSNTTNLWTVINQNIKSNNKIMLNSTVVINNNNKNNNYLSNNFQLTLLSTNLQLNSQFNYLPNFLINKYNMDVARINNLIIKSINNFLNLQNSLIPILYPSTSWEQSLKKCLKSSNSLQTSSIDILVICFIIQLNWSCFDNFKLFQLTKFICLNSSIDNDTNSTNENNKSLKNQKLKILQLLNLSIYYFMTISTDDSSINLKQLFQLTTEFIYKNLNLPTFKIQNKIIHLSCFRFLKNLWSIINNIDEKYLWSENFGNKNSYSKFLKDVDLEIEFEEDCFLNSKNNKDLSQFIILSKFVKTIKKDSNSNNIENLNYQLENFKDILLKGNMFFNNNENYLNNSLTKKDSINLQLSLYSLILSFFKKFDNKHLPSLDNIFINDTNYVESGFQILLTYYNLLVDNNLTIKEQPQQFQLLYFLPFKNDDIINSCLLYLNLWSISNLKNFDNDLQLPINWNFMKYQTFLIRFCSLWFFDDLKNPLLLDLQKNFRFDIKLKKIPYTLDSLQFNRLGYLQSISNFNDTNKLINNSNMSFVIGRSNLLKSNSNAIMDQFNMFAEMTNSPSNNFLNATTAAVISNNITGANNNVLPTVFDSLSLKSLLQTSSNNNLIDMSNYQSQILLNQGESDDGYAEDDDEDDVQEEQKFEDNKPLEIPFNTKRHDSLFQTRFFKPPSHRMNSGNYSSNNEETTVTKKGKNKIDVNENSNKVDHIILTESISRRSSSSYLNGSSIKTESQSQTLSYYSLNKSNDSSIFDKLNNNSGNDKKVSLSTDTEASNDNNQPIMGMKNNNNANTNTNMNELLVETPRSFTDMLLLQQPSQLNLWKTKSNNGSSQQITNKPTNKNNTITSANSSNNNNNNNNANSYTGTLVTIPSLLSVDKLYDQS</sequence>
<dbReference type="GeneID" id="5544206"/>
<feature type="compositionally biased region" description="Polar residues" evidence="8">
    <location>
        <begin position="958"/>
        <end position="983"/>
    </location>
</feature>
<dbReference type="PANTHER" id="PTHR47782">
    <property type="entry name" value="ZN(II)2CYS6 TRANSCRIPTION FACTOR (EUROFUNG)-RELATED"/>
    <property type="match status" value="1"/>
</dbReference>
<evidence type="ECO:0000256" key="8">
    <source>
        <dbReference type="SAM" id="MobiDB-lite"/>
    </source>
</evidence>
<keyword evidence="4" id="KW-0805">Transcription regulation</keyword>
<protein>
    <recommendedName>
        <fullName evidence="9">Zn(2)-C6 fungal-type domain-containing protein</fullName>
    </recommendedName>
</protein>
<keyword evidence="5" id="KW-0238">DNA-binding</keyword>
<dbReference type="GO" id="GO:0043565">
    <property type="term" value="F:sequence-specific DNA binding"/>
    <property type="evidence" value="ECO:0007669"/>
    <property type="project" value="TreeGrafter"/>
</dbReference>
<evidence type="ECO:0000313" key="11">
    <source>
        <dbReference type="Proteomes" id="UP000000267"/>
    </source>
</evidence>
<feature type="compositionally biased region" description="Acidic residues" evidence="8">
    <location>
        <begin position="827"/>
        <end position="842"/>
    </location>
</feature>
<evidence type="ECO:0000256" key="5">
    <source>
        <dbReference type="ARBA" id="ARBA00023125"/>
    </source>
</evidence>
<dbReference type="SUPFAM" id="SSF57701">
    <property type="entry name" value="Zn2/Cys6 DNA-binding domain"/>
    <property type="match status" value="1"/>
</dbReference>
<feature type="compositionally biased region" description="Basic and acidic residues" evidence="8">
    <location>
        <begin position="843"/>
        <end position="852"/>
    </location>
</feature>
<dbReference type="Gene3D" id="4.10.240.10">
    <property type="entry name" value="Zn(2)-C6 fungal-type DNA-binding domain"/>
    <property type="match status" value="1"/>
</dbReference>
<feature type="region of interest" description="Disordered" evidence="8">
    <location>
        <begin position="827"/>
        <end position="852"/>
    </location>
</feature>
<dbReference type="STRING" id="436907.A7TNT5"/>
<feature type="domain" description="Zn(2)-C6 fungal-type" evidence="9">
    <location>
        <begin position="97"/>
        <end position="127"/>
    </location>
</feature>
<dbReference type="KEGG" id="vpo:Kpol_1016p20"/>
<evidence type="ECO:0000256" key="3">
    <source>
        <dbReference type="ARBA" id="ARBA00022833"/>
    </source>
</evidence>
<dbReference type="PANTHER" id="PTHR47782:SF10">
    <property type="entry name" value="PROTEIN SIP4"/>
    <property type="match status" value="1"/>
</dbReference>
<keyword evidence="11" id="KW-1185">Reference proteome</keyword>
<evidence type="ECO:0000313" key="10">
    <source>
        <dbReference type="EMBL" id="EDO16078.1"/>
    </source>
</evidence>
<comment type="subcellular location">
    <subcellularLocation>
        <location evidence="1">Nucleus</location>
    </subcellularLocation>
</comment>
<dbReference type="PROSITE" id="PS50048">
    <property type="entry name" value="ZN2_CY6_FUNGAL_2"/>
    <property type="match status" value="1"/>
</dbReference>
<evidence type="ECO:0000259" key="9">
    <source>
        <dbReference type="PROSITE" id="PS50048"/>
    </source>
</evidence>
<evidence type="ECO:0000256" key="1">
    <source>
        <dbReference type="ARBA" id="ARBA00004123"/>
    </source>
</evidence>
<feature type="compositionally biased region" description="Polar residues" evidence="8">
    <location>
        <begin position="877"/>
        <end position="890"/>
    </location>
</feature>
<dbReference type="GO" id="GO:0000981">
    <property type="term" value="F:DNA-binding transcription factor activity, RNA polymerase II-specific"/>
    <property type="evidence" value="ECO:0007669"/>
    <property type="project" value="InterPro"/>
</dbReference>
<keyword evidence="6" id="KW-0804">Transcription</keyword>
<dbReference type="EMBL" id="DS480434">
    <property type="protein sequence ID" value="EDO16078.1"/>
    <property type="molecule type" value="Genomic_DNA"/>
</dbReference>
<dbReference type="InParanoid" id="A7TNT5"/>
<dbReference type="InterPro" id="IPR001138">
    <property type="entry name" value="Zn2Cys6_DnaBD"/>
</dbReference>
<dbReference type="GO" id="GO:0005634">
    <property type="term" value="C:nucleus"/>
    <property type="evidence" value="ECO:0007669"/>
    <property type="project" value="UniProtKB-SubCell"/>
</dbReference>
<organism evidence="11">
    <name type="scientific">Vanderwaltozyma polyspora (strain ATCC 22028 / DSM 70294 / BCRC 21397 / CBS 2163 / NBRC 10782 / NRRL Y-8283 / UCD 57-17)</name>
    <name type="common">Kluyveromyces polysporus</name>
    <dbReference type="NCBI Taxonomy" id="436907"/>
    <lineage>
        <taxon>Eukaryota</taxon>
        <taxon>Fungi</taxon>
        <taxon>Dikarya</taxon>
        <taxon>Ascomycota</taxon>
        <taxon>Saccharomycotina</taxon>
        <taxon>Saccharomycetes</taxon>
        <taxon>Saccharomycetales</taxon>
        <taxon>Saccharomycetaceae</taxon>
        <taxon>Vanderwaltozyma</taxon>
    </lineage>
</organism>
<dbReference type="AlphaFoldDB" id="A7TNT5"/>
<dbReference type="OrthoDB" id="4151048at2759"/>
<dbReference type="PROSITE" id="PS00463">
    <property type="entry name" value="ZN2_CY6_FUNGAL_1"/>
    <property type="match status" value="1"/>
</dbReference>
<accession>A7TNT5</accession>
<feature type="compositionally biased region" description="Low complexity" evidence="8">
    <location>
        <begin position="1037"/>
        <end position="1065"/>
    </location>
</feature>
<dbReference type="HOGENOM" id="CLU_292074_0_0_1"/>
<dbReference type="FunCoup" id="A7TNT5">
    <property type="interactions" value="259"/>
</dbReference>